<dbReference type="Gene3D" id="3.90.930.1">
    <property type="match status" value="1"/>
</dbReference>
<accession>A0A5E7W879</accession>
<dbReference type="InterPro" id="IPR031325">
    <property type="entry name" value="RHS_repeat"/>
</dbReference>
<evidence type="ECO:0000259" key="2">
    <source>
        <dbReference type="Pfam" id="PF05598"/>
    </source>
</evidence>
<dbReference type="Gene3D" id="2.180.10.10">
    <property type="entry name" value="RHS repeat-associated core"/>
    <property type="match status" value="1"/>
</dbReference>
<gene>
    <name evidence="3" type="ORF">PS943_01970</name>
</gene>
<organism evidence="3 4">
    <name type="scientific">Pseudomonas fluorescens</name>
    <dbReference type="NCBI Taxonomy" id="294"/>
    <lineage>
        <taxon>Bacteria</taxon>
        <taxon>Pseudomonadati</taxon>
        <taxon>Pseudomonadota</taxon>
        <taxon>Gammaproteobacteria</taxon>
        <taxon>Pseudomonadales</taxon>
        <taxon>Pseudomonadaceae</taxon>
        <taxon>Pseudomonas</taxon>
    </lineage>
</organism>
<sequence>MKRFIQGEHRGQGTLLPESLDDYVSDTNPVRVVDVFVDELDLVNLGFEGAIPADTGRPAYHPAILLKIYIYGYLNRIQSSRRLEREAQRNIELMWLTGHLMPDFKTIANFRKDNSKATHYHWDAAGRLTQTTQPGGATRTYTYNAYGKVTAERDELGRITRYEYADNLQLVSRRINPDGSELRYRYDNSRLLLTEIENERGEHYQLDYYSSGLIQQETGFDGRRTAYEYDLNGNLLKKTEYGDDGSELVTEYQRDSAGRLLVKTLADGEEIHYSYDALGRLVNVDDGHWPLAYEYDSQDRLISEHQGWGTLRYEYDSVGQLKHCRSASAYRAAVSRPTSTTPSVDASRKQSMATPPNSSGKANGWS</sequence>
<dbReference type="EMBL" id="CABVJH010000003">
    <property type="protein sequence ID" value="VVQ30695.1"/>
    <property type="molecule type" value="Genomic_DNA"/>
</dbReference>
<dbReference type="SUPFAM" id="SSF69304">
    <property type="entry name" value="Tricorn protease N-terminal domain"/>
    <property type="match status" value="1"/>
</dbReference>
<protein>
    <recommendedName>
        <fullName evidence="2">Transposase InsH N-terminal domain-containing protein</fullName>
    </recommendedName>
</protein>
<feature type="compositionally biased region" description="Polar residues" evidence="1">
    <location>
        <begin position="337"/>
        <end position="366"/>
    </location>
</feature>
<dbReference type="AlphaFoldDB" id="A0A5E7W879"/>
<name>A0A5E7W879_PSEFL</name>
<feature type="region of interest" description="Disordered" evidence="1">
    <location>
        <begin position="331"/>
        <end position="366"/>
    </location>
</feature>
<dbReference type="Proteomes" id="UP000325645">
    <property type="component" value="Unassembled WGS sequence"/>
</dbReference>
<evidence type="ECO:0000313" key="3">
    <source>
        <dbReference type="EMBL" id="VVQ30695.1"/>
    </source>
</evidence>
<dbReference type="InterPro" id="IPR006530">
    <property type="entry name" value="YD"/>
</dbReference>
<dbReference type="Pfam" id="PF05593">
    <property type="entry name" value="RHS_repeat"/>
    <property type="match status" value="2"/>
</dbReference>
<dbReference type="NCBIfam" id="TIGR01643">
    <property type="entry name" value="YD_repeat_2x"/>
    <property type="match status" value="2"/>
</dbReference>
<dbReference type="PANTHER" id="PTHR33408:SF2">
    <property type="entry name" value="TRANSPOSASE DDE DOMAIN-CONTAINING PROTEIN"/>
    <property type="match status" value="1"/>
</dbReference>
<feature type="domain" description="Transposase InsH N-terminal" evidence="2">
    <location>
        <begin position="19"/>
        <end position="112"/>
    </location>
</feature>
<dbReference type="Pfam" id="PF05598">
    <property type="entry name" value="DUF772"/>
    <property type="match status" value="1"/>
</dbReference>
<dbReference type="PANTHER" id="PTHR33408">
    <property type="entry name" value="TRANSPOSASE"/>
    <property type="match status" value="1"/>
</dbReference>
<evidence type="ECO:0000256" key="1">
    <source>
        <dbReference type="SAM" id="MobiDB-lite"/>
    </source>
</evidence>
<dbReference type="InterPro" id="IPR008490">
    <property type="entry name" value="Transposase_InsH_N"/>
</dbReference>
<reference evidence="3 4" key="1">
    <citation type="submission" date="2019-09" db="EMBL/GenBank/DDBJ databases">
        <authorList>
            <person name="Chandra G."/>
            <person name="Truman W A."/>
        </authorList>
    </citation>
    <scope>NUCLEOTIDE SEQUENCE [LARGE SCALE GENOMIC DNA]</scope>
    <source>
        <strain evidence="3">PS943</strain>
    </source>
</reference>
<evidence type="ECO:0000313" key="4">
    <source>
        <dbReference type="Proteomes" id="UP000325645"/>
    </source>
</evidence>
<proteinExistence type="predicted"/>